<comment type="caution">
    <text evidence="1">The sequence shown here is derived from an EMBL/GenBank/DDBJ whole genome shotgun (WGS) entry which is preliminary data.</text>
</comment>
<reference evidence="1" key="1">
    <citation type="journal article" date="2014" name="Front. Microbiol.">
        <title>High frequency of phylogenetically diverse reductive dehalogenase-homologous genes in deep subseafloor sedimentary metagenomes.</title>
        <authorList>
            <person name="Kawai M."/>
            <person name="Futagami T."/>
            <person name="Toyoda A."/>
            <person name="Takaki Y."/>
            <person name="Nishi S."/>
            <person name="Hori S."/>
            <person name="Arai W."/>
            <person name="Tsubouchi T."/>
            <person name="Morono Y."/>
            <person name="Uchiyama I."/>
            <person name="Ito T."/>
            <person name="Fujiyama A."/>
            <person name="Inagaki F."/>
            <person name="Takami H."/>
        </authorList>
    </citation>
    <scope>NUCLEOTIDE SEQUENCE</scope>
    <source>
        <strain evidence="1">Expedition CK06-06</strain>
    </source>
</reference>
<accession>X1GFW9</accession>
<feature type="non-terminal residue" evidence="1">
    <location>
        <position position="1"/>
    </location>
</feature>
<dbReference type="EMBL" id="BARU01010290">
    <property type="protein sequence ID" value="GAH31918.1"/>
    <property type="molecule type" value="Genomic_DNA"/>
</dbReference>
<dbReference type="SUPFAM" id="SSF52058">
    <property type="entry name" value="L domain-like"/>
    <property type="match status" value="1"/>
</dbReference>
<evidence type="ECO:0000313" key="1">
    <source>
        <dbReference type="EMBL" id="GAH31918.1"/>
    </source>
</evidence>
<dbReference type="AlphaFoldDB" id="X1GFW9"/>
<gene>
    <name evidence="1" type="ORF">S03H2_19660</name>
</gene>
<name>X1GFW9_9ZZZZ</name>
<proteinExistence type="predicted"/>
<protein>
    <submittedName>
        <fullName evidence="1">Uncharacterized protein</fullName>
    </submittedName>
</protein>
<sequence>IYSLDMSYCDQDTITDKAFENLKGIHMLNMSGCDQETIINDALKWLNRTCEVKLYNGWIIFK</sequence>
<organism evidence="1">
    <name type="scientific">marine sediment metagenome</name>
    <dbReference type="NCBI Taxonomy" id="412755"/>
    <lineage>
        <taxon>unclassified sequences</taxon>
        <taxon>metagenomes</taxon>
        <taxon>ecological metagenomes</taxon>
    </lineage>
</organism>